<feature type="compositionally biased region" description="Low complexity" evidence="7">
    <location>
        <begin position="989"/>
        <end position="1002"/>
    </location>
</feature>
<feature type="compositionally biased region" description="Polar residues" evidence="7">
    <location>
        <begin position="460"/>
        <end position="478"/>
    </location>
</feature>
<feature type="region of interest" description="Disordered" evidence="7">
    <location>
        <begin position="1606"/>
        <end position="1708"/>
    </location>
</feature>
<dbReference type="InterPro" id="IPR015943">
    <property type="entry name" value="WD40/YVTN_repeat-like_dom_sf"/>
</dbReference>
<dbReference type="InterPro" id="IPR056421">
    <property type="entry name" value="TPR_GEMI5"/>
</dbReference>
<dbReference type="GO" id="GO:0045944">
    <property type="term" value="P:positive regulation of transcription by RNA polymerase II"/>
    <property type="evidence" value="ECO:0007669"/>
    <property type="project" value="TreeGrafter"/>
</dbReference>
<feature type="compositionally biased region" description="Basic and acidic residues" evidence="7">
    <location>
        <begin position="412"/>
        <end position="423"/>
    </location>
</feature>
<feature type="compositionally biased region" description="Polar residues" evidence="7">
    <location>
        <begin position="1"/>
        <end position="20"/>
    </location>
</feature>
<feature type="region of interest" description="Disordered" evidence="7">
    <location>
        <begin position="827"/>
        <end position="1088"/>
    </location>
</feature>
<feature type="compositionally biased region" description="Polar residues" evidence="7">
    <location>
        <begin position="1516"/>
        <end position="1533"/>
    </location>
</feature>
<feature type="region of interest" description="Disordered" evidence="7">
    <location>
        <begin position="1474"/>
        <end position="1543"/>
    </location>
</feature>
<dbReference type="FunFam" id="2.130.10.10:FF:000577">
    <property type="entry name" value="WD domain G-beta repeat protein"/>
    <property type="match status" value="1"/>
</dbReference>
<organism evidence="9 10">
    <name type="scientific">Coniochaeta ligniaria NRRL 30616</name>
    <dbReference type="NCBI Taxonomy" id="1408157"/>
    <lineage>
        <taxon>Eukaryota</taxon>
        <taxon>Fungi</taxon>
        <taxon>Dikarya</taxon>
        <taxon>Ascomycota</taxon>
        <taxon>Pezizomycotina</taxon>
        <taxon>Sordariomycetes</taxon>
        <taxon>Sordariomycetidae</taxon>
        <taxon>Coniochaetales</taxon>
        <taxon>Coniochaetaceae</taxon>
        <taxon>Coniochaeta</taxon>
    </lineage>
</organism>
<keyword evidence="4" id="KW-0805">Transcription regulation</keyword>
<feature type="region of interest" description="Disordered" evidence="7">
    <location>
        <begin position="1111"/>
        <end position="1258"/>
    </location>
</feature>
<feature type="compositionally biased region" description="Basic and acidic residues" evidence="7">
    <location>
        <begin position="515"/>
        <end position="530"/>
    </location>
</feature>
<evidence type="ECO:0000256" key="4">
    <source>
        <dbReference type="ARBA" id="ARBA00023015"/>
    </source>
</evidence>
<dbReference type="GO" id="GO:0003712">
    <property type="term" value="F:transcription coregulator activity"/>
    <property type="evidence" value="ECO:0007669"/>
    <property type="project" value="InterPro"/>
</dbReference>
<keyword evidence="10" id="KW-1185">Reference proteome</keyword>
<sequence length="1708" mass="186029">MSSAAQRVRQRTASNVSGLSSRGRIAEAQQDFPPMEQDTPPRYMEPCAATASMLLYAQGNSIVCAHHDTLTIERRFSSHAEEVQILAVDTLSDLGKGRLVVSYDASQTAIVWDLMTGEEVARFVSYEHLTCAAWMKSGNVAFGNSQGSVILFEPTTSEHISARTLDQIAVTAIAPASDCRTFAIGYQNGSLLIATVQPRFTILHNLTTSRGPSPIVNLAWHASSARQKSDMLAVQTNDGDLRVWSVSKSFTPDDPAKVVRILKRTENYLAGPNWMGWSKNGRIIQFSEGEAVSWDVRTKHVTYDTIPTPDSIRGLAVYGPGASLFTLGANSTVQQYDVNAPAHMVANVQHPANLLPPSPPISLEEQKEGANASASNYDPNSESDSMPIHISAEMSESEPEHTSPLARMVRAGREQEPAKDHYRATSPESQRSRSSVSMSSTTSRTPGHRNYPASVVSRGMTENTFISTGSSMRSSAQPQYRERSHRDSYSTTSSVSMSSASMTSSHRPHHRPSRLRHEVPRSPEDPKSQDLFKFTRSRLTDVPYRQPYMSDNSRLTNDDLRRQMLSTIFGWNKEIDELIRDEISRHPAGSTSRMLLAKWLGDITEDVMAPTSEMTSADWMKLALLGMSGNSQQTQLGRAYIPKLLETGDIHTAVTMLIGYADYNDAIEIYISHKRYMEALILTCLFYPGVWERQEQIIKKWGEWLVQHGQQQLAIRCFACTGKEASEPWTSPSAAQLNFPNIGASIPELLSPPLSPPHMNRGPQRSVAKSSSLKLITSFGDRQAKSKFFSGGDTATPIAAGPTPIAESAMRSAGGYEDPATAVLRPSNKSVFNTPASAVPRGGFNRARLPSIGEQPTDSRPTDLMMSEDPSEDDTDSQFSLNIPVPGINRSKTASPQMMRNARETQRDRLSNRDPPPPSPSPQSLAALMSHNNKRNGSRSRIPGGLDLQLSSYNQQQGPGDITSPEPSAASSAAGARYHWPSRRRGPGSVASSVTSAASSVARSHRGRERSHHTSNKTLDDYINNLDTANKNRARQSSRGRERDSSRPRKPASRDVSQTRGRASSRGMYTPKGGPKRSPTSPVPMSPEDLITLATPKETTDDQFSGRLLIDISRDELDPPSTVKKATKYAQRESSKSRTRESSRTRSQTGRARSTSRRPPALDLRGRSNIRDGSTTGSVRRSPTSPIPMSAAAADFDSGSDDDYKRAVEAKEKFRSRRLTGRSTSRNPNDPASPTSVRSRTQSFASMDPGSPAVSRARGASFAARDALQSPAVSARGNFFDTASVKSSKTRDRSRSRVSNSSRRMDMPMPTPQPMQLTGGSDFQSFKTDFKTERQLKKEAAARELEERRRSLATRALAPPIVHPSNLSPLPSSTFVPPKDLPMRSQTTSPEASRSMHASRGPHIGLPATPKAMRLVLDSQHKNEPVPPIPASFAQAASPQSYDPSPVRYSPKKASPVDDLPSLAPMTLLPATVYTPPPPRSASAPPVEPMVPGILRSGSAMNTRGLQQRARKGSVGESNSGRRPSYDNGNSNKIPPPPPPAPAMMLKELQHLAMPPPPPPAPMPYTAGKPVVYGSGMIEIVMDDDAPPPPPPPPVPVAAPVSDAHVPIIAPPAPPSSRNGHRRGRSSVDNSIAGRISRATERMRSASRSRAVTPGMIRTMSPESTVAPYESIPPPPPPPMSFQARAEMRSPPPVQGEFRTGLHQSEMI</sequence>
<keyword evidence="3" id="KW-0694">RNA-binding</keyword>
<feature type="compositionally biased region" description="Polar residues" evidence="7">
    <location>
        <begin position="372"/>
        <end position="384"/>
    </location>
</feature>
<feature type="compositionally biased region" description="Pro residues" evidence="7">
    <location>
        <begin position="1671"/>
        <end position="1680"/>
    </location>
</feature>
<keyword evidence="5" id="KW-0804">Transcription</keyword>
<evidence type="ECO:0000256" key="5">
    <source>
        <dbReference type="ARBA" id="ARBA00023163"/>
    </source>
</evidence>
<evidence type="ECO:0000256" key="3">
    <source>
        <dbReference type="ARBA" id="ARBA00022884"/>
    </source>
</evidence>
<evidence type="ECO:0000256" key="1">
    <source>
        <dbReference type="ARBA" id="ARBA00004123"/>
    </source>
</evidence>
<feature type="compositionally biased region" description="Basic and acidic residues" evidence="7">
    <location>
        <begin position="901"/>
        <end position="912"/>
    </location>
</feature>
<dbReference type="PANTHER" id="PTHR15528">
    <property type="entry name" value="PEROXISOME PROLIFERATOR ACTIVATED RECEPTOR GAMMA COACTIVATOR 1 PGC-1 -RELATED"/>
    <property type="match status" value="1"/>
</dbReference>
<dbReference type="EMBL" id="KV875099">
    <property type="protein sequence ID" value="OIW27267.1"/>
    <property type="molecule type" value="Genomic_DNA"/>
</dbReference>
<feature type="region of interest" description="Disordered" evidence="7">
    <location>
        <begin position="1422"/>
        <end position="1461"/>
    </location>
</feature>
<feature type="region of interest" description="Disordered" evidence="7">
    <location>
        <begin position="412"/>
        <end position="533"/>
    </location>
</feature>
<dbReference type="PANTHER" id="PTHR15528:SF11">
    <property type="entry name" value="FI18188P1"/>
    <property type="match status" value="1"/>
</dbReference>
<protein>
    <recommendedName>
        <fullName evidence="8">Gem-associated protein 5 TPR domain-containing protein</fullName>
    </recommendedName>
</protein>
<dbReference type="GO" id="GO:0005634">
    <property type="term" value="C:nucleus"/>
    <property type="evidence" value="ECO:0007669"/>
    <property type="project" value="UniProtKB-SubCell"/>
</dbReference>
<feature type="compositionally biased region" description="Low complexity" evidence="7">
    <location>
        <begin position="489"/>
        <end position="505"/>
    </location>
</feature>
<dbReference type="InParanoid" id="A0A1J7IIZ5"/>
<feature type="compositionally biased region" description="Low complexity" evidence="7">
    <location>
        <begin position="1431"/>
        <end position="1441"/>
    </location>
</feature>
<name>A0A1J7IIZ5_9PEZI</name>
<gene>
    <name evidence="9" type="ORF">CONLIGDRAFT_421434</name>
</gene>
<accession>A0A1J7IIZ5</accession>
<keyword evidence="2" id="KW-0597">Phosphoprotein</keyword>
<evidence type="ECO:0000313" key="9">
    <source>
        <dbReference type="EMBL" id="OIW27267.1"/>
    </source>
</evidence>
<feature type="region of interest" description="Disordered" evidence="7">
    <location>
        <begin position="1363"/>
        <end position="1405"/>
    </location>
</feature>
<keyword evidence="6" id="KW-0539">Nucleus</keyword>
<feature type="region of interest" description="Disordered" evidence="7">
    <location>
        <begin position="1"/>
        <end position="42"/>
    </location>
</feature>
<feature type="compositionally biased region" description="Polar residues" evidence="7">
    <location>
        <begin position="827"/>
        <end position="836"/>
    </location>
</feature>
<feature type="compositionally biased region" description="Polar residues" evidence="7">
    <location>
        <begin position="949"/>
        <end position="958"/>
    </location>
</feature>
<evidence type="ECO:0000259" key="8">
    <source>
        <dbReference type="Pfam" id="PF23774"/>
    </source>
</evidence>
<dbReference type="SUPFAM" id="SSF50978">
    <property type="entry name" value="WD40 repeat-like"/>
    <property type="match status" value="1"/>
</dbReference>
<feature type="region of interest" description="Disordered" evidence="7">
    <location>
        <begin position="350"/>
        <end position="386"/>
    </location>
</feature>
<evidence type="ECO:0000313" key="10">
    <source>
        <dbReference type="Proteomes" id="UP000182658"/>
    </source>
</evidence>
<dbReference type="GO" id="GO:0003723">
    <property type="term" value="F:RNA binding"/>
    <property type="evidence" value="ECO:0007669"/>
    <property type="project" value="UniProtKB-KW"/>
</dbReference>
<feature type="compositionally biased region" description="Polar residues" evidence="7">
    <location>
        <begin position="1365"/>
        <end position="1375"/>
    </location>
</feature>
<dbReference type="OrthoDB" id="7326421at2759"/>
<evidence type="ECO:0000256" key="2">
    <source>
        <dbReference type="ARBA" id="ARBA00022553"/>
    </source>
</evidence>
<evidence type="ECO:0000256" key="6">
    <source>
        <dbReference type="ARBA" id="ARBA00023242"/>
    </source>
</evidence>
<feature type="compositionally biased region" description="Polar residues" evidence="7">
    <location>
        <begin position="1171"/>
        <end position="1184"/>
    </location>
</feature>
<feature type="domain" description="Gem-associated protein 5 TPR" evidence="8">
    <location>
        <begin position="568"/>
        <end position="722"/>
    </location>
</feature>
<feature type="compositionally biased region" description="Basic residues" evidence="7">
    <location>
        <begin position="1003"/>
        <end position="1015"/>
    </location>
</feature>
<dbReference type="Proteomes" id="UP000182658">
    <property type="component" value="Unassembled WGS sequence"/>
</dbReference>
<feature type="compositionally biased region" description="Basic and acidic residues" evidence="7">
    <location>
        <begin position="1130"/>
        <end position="1144"/>
    </location>
</feature>
<dbReference type="STRING" id="1408157.A0A1J7IIZ5"/>
<dbReference type="Gene3D" id="2.130.10.10">
    <property type="entry name" value="YVTN repeat-like/Quinoprotein amine dehydrogenase"/>
    <property type="match status" value="1"/>
</dbReference>
<evidence type="ECO:0000256" key="7">
    <source>
        <dbReference type="SAM" id="MobiDB-lite"/>
    </source>
</evidence>
<feature type="compositionally biased region" description="Basic and acidic residues" evidence="7">
    <location>
        <begin position="1202"/>
        <end position="1213"/>
    </location>
</feature>
<feature type="compositionally biased region" description="Polar residues" evidence="7">
    <location>
        <begin position="1227"/>
        <end position="1245"/>
    </location>
</feature>
<feature type="compositionally biased region" description="Low complexity" evidence="7">
    <location>
        <begin position="425"/>
        <end position="445"/>
    </location>
</feature>
<dbReference type="InterPro" id="IPR036322">
    <property type="entry name" value="WD40_repeat_dom_sf"/>
</dbReference>
<reference evidence="9 10" key="1">
    <citation type="submission" date="2016-10" db="EMBL/GenBank/DDBJ databases">
        <title>Draft genome sequence of Coniochaeta ligniaria NRRL30616, a lignocellulolytic fungus for bioabatement of inhibitors in plant biomass hydrolysates.</title>
        <authorList>
            <consortium name="DOE Joint Genome Institute"/>
            <person name="Jimenez D.J."/>
            <person name="Hector R.E."/>
            <person name="Riley R."/>
            <person name="Sun H."/>
            <person name="Grigoriev I.V."/>
            <person name="Van Elsas J.D."/>
            <person name="Nichols N.N."/>
        </authorList>
    </citation>
    <scope>NUCLEOTIDE SEQUENCE [LARGE SCALE GENOMIC DNA]</scope>
    <source>
        <strain evidence="9 10">NRRL 30616</strain>
    </source>
</reference>
<dbReference type="Pfam" id="PF23774">
    <property type="entry name" value="TPR_GEMI5"/>
    <property type="match status" value="1"/>
</dbReference>
<feature type="region of interest" description="Disordered" evidence="7">
    <location>
        <begin position="1284"/>
        <end position="1321"/>
    </location>
</feature>
<proteinExistence type="predicted"/>
<comment type="subcellular location">
    <subcellularLocation>
        <location evidence="1">Nucleus</location>
    </subcellularLocation>
</comment>
<dbReference type="InterPro" id="IPR034605">
    <property type="entry name" value="PGC-1"/>
</dbReference>